<gene>
    <name evidence="1" type="ORF">DAPPUDRAFT_310363</name>
</gene>
<organism evidence="1 2">
    <name type="scientific">Daphnia pulex</name>
    <name type="common">Water flea</name>
    <dbReference type="NCBI Taxonomy" id="6669"/>
    <lineage>
        <taxon>Eukaryota</taxon>
        <taxon>Metazoa</taxon>
        <taxon>Ecdysozoa</taxon>
        <taxon>Arthropoda</taxon>
        <taxon>Crustacea</taxon>
        <taxon>Branchiopoda</taxon>
        <taxon>Diplostraca</taxon>
        <taxon>Cladocera</taxon>
        <taxon>Anomopoda</taxon>
        <taxon>Daphniidae</taxon>
        <taxon>Daphnia</taxon>
    </lineage>
</organism>
<reference evidence="1 2" key="1">
    <citation type="journal article" date="2011" name="Science">
        <title>The ecoresponsive genome of Daphnia pulex.</title>
        <authorList>
            <person name="Colbourne J.K."/>
            <person name="Pfrender M.E."/>
            <person name="Gilbert D."/>
            <person name="Thomas W.K."/>
            <person name="Tucker A."/>
            <person name="Oakley T.H."/>
            <person name="Tokishita S."/>
            <person name="Aerts A."/>
            <person name="Arnold G.J."/>
            <person name="Basu M.K."/>
            <person name="Bauer D.J."/>
            <person name="Caceres C.E."/>
            <person name="Carmel L."/>
            <person name="Casola C."/>
            <person name="Choi J.H."/>
            <person name="Detter J.C."/>
            <person name="Dong Q."/>
            <person name="Dusheyko S."/>
            <person name="Eads B.D."/>
            <person name="Frohlich T."/>
            <person name="Geiler-Samerotte K.A."/>
            <person name="Gerlach D."/>
            <person name="Hatcher P."/>
            <person name="Jogdeo S."/>
            <person name="Krijgsveld J."/>
            <person name="Kriventseva E.V."/>
            <person name="Kultz D."/>
            <person name="Laforsch C."/>
            <person name="Lindquist E."/>
            <person name="Lopez J."/>
            <person name="Manak J.R."/>
            <person name="Muller J."/>
            <person name="Pangilinan J."/>
            <person name="Patwardhan R.P."/>
            <person name="Pitluck S."/>
            <person name="Pritham E.J."/>
            <person name="Rechtsteiner A."/>
            <person name="Rho M."/>
            <person name="Rogozin I.B."/>
            <person name="Sakarya O."/>
            <person name="Salamov A."/>
            <person name="Schaack S."/>
            <person name="Shapiro H."/>
            <person name="Shiga Y."/>
            <person name="Skalitzky C."/>
            <person name="Smith Z."/>
            <person name="Souvorov A."/>
            <person name="Sung W."/>
            <person name="Tang Z."/>
            <person name="Tsuchiya D."/>
            <person name="Tu H."/>
            <person name="Vos H."/>
            <person name="Wang M."/>
            <person name="Wolf Y.I."/>
            <person name="Yamagata H."/>
            <person name="Yamada T."/>
            <person name="Ye Y."/>
            <person name="Shaw J.R."/>
            <person name="Andrews J."/>
            <person name="Crease T.J."/>
            <person name="Tang H."/>
            <person name="Lucas S.M."/>
            <person name="Robertson H.M."/>
            <person name="Bork P."/>
            <person name="Koonin E.V."/>
            <person name="Zdobnov E.M."/>
            <person name="Grigoriev I.V."/>
            <person name="Lynch M."/>
            <person name="Boore J.L."/>
        </authorList>
    </citation>
    <scope>NUCLEOTIDE SEQUENCE [LARGE SCALE GENOMIC DNA]</scope>
</reference>
<dbReference type="InParanoid" id="E9FTD3"/>
<dbReference type="KEGG" id="dpx:DAPPUDRAFT_310363"/>
<dbReference type="HOGENOM" id="CLU_2500174_0_0_1"/>
<dbReference type="EMBL" id="GL732524">
    <property type="protein sequence ID" value="EFX89660.1"/>
    <property type="molecule type" value="Genomic_DNA"/>
</dbReference>
<sequence>MDENTKMLKSGTQMQQLSYNSTATSGLHCNRMLLQWFNLSSSHLSPFGCNKKHTEMFMMKNRENGIKGTSSITPHVEIKLLMLKKV</sequence>
<protein>
    <submittedName>
        <fullName evidence="1">Uncharacterized protein</fullName>
    </submittedName>
</protein>
<accession>E9FTD3</accession>
<dbReference type="AlphaFoldDB" id="E9FTD3"/>
<name>E9FTD3_DAPPU</name>
<evidence type="ECO:0000313" key="1">
    <source>
        <dbReference type="EMBL" id="EFX89660.1"/>
    </source>
</evidence>
<dbReference type="PhylomeDB" id="E9FTD3"/>
<dbReference type="Proteomes" id="UP000000305">
    <property type="component" value="Unassembled WGS sequence"/>
</dbReference>
<keyword evidence="2" id="KW-1185">Reference proteome</keyword>
<proteinExistence type="predicted"/>
<evidence type="ECO:0000313" key="2">
    <source>
        <dbReference type="Proteomes" id="UP000000305"/>
    </source>
</evidence>